<protein>
    <submittedName>
        <fullName evidence="2">Uncharacterized protein</fullName>
    </submittedName>
</protein>
<feature type="compositionally biased region" description="Polar residues" evidence="1">
    <location>
        <begin position="55"/>
        <end position="69"/>
    </location>
</feature>
<keyword evidence="3" id="KW-1185">Reference proteome</keyword>
<accession>A0A2I0HFT1</accession>
<reference evidence="2 3" key="1">
    <citation type="submission" date="2017-11" db="EMBL/GenBank/DDBJ databases">
        <title>De-novo sequencing of pomegranate (Punica granatum L.) genome.</title>
        <authorList>
            <person name="Akparov Z."/>
            <person name="Amiraslanov A."/>
            <person name="Hajiyeva S."/>
            <person name="Abbasov M."/>
            <person name="Kaur K."/>
            <person name="Hamwieh A."/>
            <person name="Solovyev V."/>
            <person name="Salamov A."/>
            <person name="Braich B."/>
            <person name="Kosarev P."/>
            <person name="Mahmoud A."/>
            <person name="Hajiyev E."/>
            <person name="Babayeva S."/>
            <person name="Izzatullayeva V."/>
            <person name="Mammadov A."/>
            <person name="Mammadov A."/>
            <person name="Sharifova S."/>
            <person name="Ojaghi J."/>
            <person name="Eynullazada K."/>
            <person name="Bayramov B."/>
            <person name="Abdulazimova A."/>
            <person name="Shahmuradov I."/>
        </authorList>
    </citation>
    <scope>NUCLEOTIDE SEQUENCE [LARGE SCALE GENOMIC DNA]</scope>
    <source>
        <strain evidence="3">cv. AG2017</strain>
        <tissue evidence="2">Leaf</tissue>
    </source>
</reference>
<feature type="non-terminal residue" evidence="2">
    <location>
        <position position="69"/>
    </location>
</feature>
<name>A0A2I0HFT1_PUNGR</name>
<comment type="caution">
    <text evidence="2">The sequence shown here is derived from an EMBL/GenBank/DDBJ whole genome shotgun (WGS) entry which is preliminary data.</text>
</comment>
<dbReference type="EMBL" id="PGOL01034194">
    <property type="protein sequence ID" value="PKI26240.1"/>
    <property type="molecule type" value="Genomic_DNA"/>
</dbReference>
<dbReference type="Proteomes" id="UP000233551">
    <property type="component" value="Unassembled WGS sequence"/>
</dbReference>
<organism evidence="2 3">
    <name type="scientific">Punica granatum</name>
    <name type="common">Pomegranate</name>
    <dbReference type="NCBI Taxonomy" id="22663"/>
    <lineage>
        <taxon>Eukaryota</taxon>
        <taxon>Viridiplantae</taxon>
        <taxon>Streptophyta</taxon>
        <taxon>Embryophyta</taxon>
        <taxon>Tracheophyta</taxon>
        <taxon>Spermatophyta</taxon>
        <taxon>Magnoliopsida</taxon>
        <taxon>eudicotyledons</taxon>
        <taxon>Gunneridae</taxon>
        <taxon>Pentapetalae</taxon>
        <taxon>rosids</taxon>
        <taxon>malvids</taxon>
        <taxon>Myrtales</taxon>
        <taxon>Lythraceae</taxon>
        <taxon>Punica</taxon>
    </lineage>
</organism>
<evidence type="ECO:0000313" key="3">
    <source>
        <dbReference type="Proteomes" id="UP000233551"/>
    </source>
</evidence>
<feature type="compositionally biased region" description="Low complexity" evidence="1">
    <location>
        <begin position="11"/>
        <end position="24"/>
    </location>
</feature>
<dbReference type="AlphaFoldDB" id="A0A2I0HFT1"/>
<gene>
    <name evidence="2" type="ORF">CRG98_049071</name>
</gene>
<sequence>MGLGPTEDQRLGLGHMGDLLMGLGPTEDQGWDSALGRSNDRNRPYGRSKVGTWSRGRSNDGTRPNGRSK</sequence>
<proteinExistence type="predicted"/>
<feature type="region of interest" description="Disordered" evidence="1">
    <location>
        <begin position="1"/>
        <end position="69"/>
    </location>
</feature>
<evidence type="ECO:0000313" key="2">
    <source>
        <dbReference type="EMBL" id="PKI26240.1"/>
    </source>
</evidence>
<evidence type="ECO:0000256" key="1">
    <source>
        <dbReference type="SAM" id="MobiDB-lite"/>
    </source>
</evidence>